<protein>
    <submittedName>
        <fullName evidence="1">Uncharacterized protein</fullName>
    </submittedName>
</protein>
<name>A0A0H3ZYL9_9VIBR</name>
<proteinExistence type="predicted"/>
<evidence type="ECO:0000313" key="1">
    <source>
        <dbReference type="EMBL" id="AKN38979.1"/>
    </source>
</evidence>
<reference evidence="1" key="1">
    <citation type="journal article" date="2015" name="MBio">
        <title>Eco-Evolutionary Dynamics of Episomes among Ecologically Cohesive Bacterial Populations.</title>
        <authorList>
            <person name="Xue H."/>
            <person name="Cordero O.X."/>
            <person name="Camas F.M."/>
            <person name="Trimble W."/>
            <person name="Meyer F."/>
            <person name="Guglielmini J."/>
            <person name="Rocha E.P."/>
            <person name="Polz M.F."/>
        </authorList>
    </citation>
    <scope>NUCLEOTIDE SEQUENCE</scope>
    <source>
        <strain evidence="1">FF_286</strain>
    </source>
</reference>
<accession>A0A0H3ZYL9</accession>
<organism evidence="1">
    <name type="scientific">Vibrio sp. FF_286</name>
    <dbReference type="NCBI Taxonomy" id="1652831"/>
    <lineage>
        <taxon>Bacteria</taxon>
        <taxon>Pseudomonadati</taxon>
        <taxon>Pseudomonadota</taxon>
        <taxon>Gammaproteobacteria</taxon>
        <taxon>Vibrionales</taxon>
        <taxon>Vibrionaceae</taxon>
        <taxon>Vibrio</taxon>
    </lineage>
</organism>
<dbReference type="AlphaFoldDB" id="A0A0H3ZYL9"/>
<sequence>MPATRTNGSPKQVDIGVKLNPEDQGKKIAFMRELNEKLQGGPVLPKK</sequence>
<dbReference type="EMBL" id="KP795627">
    <property type="protein sequence ID" value="AKN38979.1"/>
    <property type="molecule type" value="Genomic_DNA"/>
</dbReference>